<evidence type="ECO:0000256" key="2">
    <source>
        <dbReference type="ARBA" id="ARBA00022679"/>
    </source>
</evidence>
<comment type="caution">
    <text evidence="6">The sequence shown here is derived from an EMBL/GenBank/DDBJ whole genome shotgun (WGS) entry which is preliminary data.</text>
</comment>
<proteinExistence type="predicted"/>
<keyword evidence="7" id="KW-1185">Reference proteome</keyword>
<dbReference type="AlphaFoldDB" id="L0WDA2"/>
<dbReference type="InterPro" id="IPR002123">
    <property type="entry name" value="Plipid/glycerol_acylTrfase"/>
</dbReference>
<keyword evidence="2 6" id="KW-0808">Transferase</keyword>
<feature type="transmembrane region" description="Helical" evidence="4">
    <location>
        <begin position="101"/>
        <end position="119"/>
    </location>
</feature>
<evidence type="ECO:0000259" key="5">
    <source>
        <dbReference type="SMART" id="SM00563"/>
    </source>
</evidence>
<dbReference type="GO" id="GO:0006654">
    <property type="term" value="P:phosphatidic acid biosynthetic process"/>
    <property type="evidence" value="ECO:0007669"/>
    <property type="project" value="TreeGrafter"/>
</dbReference>
<dbReference type="CDD" id="cd07989">
    <property type="entry name" value="LPLAT_AGPAT-like"/>
    <property type="match status" value="1"/>
</dbReference>
<keyword evidence="4" id="KW-0472">Membrane</keyword>
<dbReference type="PATRIC" id="fig|1177179.3.peg.2464"/>
<dbReference type="GO" id="GO:0003841">
    <property type="term" value="F:1-acylglycerol-3-phosphate O-acyltransferase activity"/>
    <property type="evidence" value="ECO:0007669"/>
    <property type="project" value="TreeGrafter"/>
</dbReference>
<dbReference type="EMBL" id="AMRJ01000020">
    <property type="protein sequence ID" value="EKF73750.1"/>
    <property type="molecule type" value="Genomic_DNA"/>
</dbReference>
<comment type="pathway">
    <text evidence="1">Lipid metabolism.</text>
</comment>
<evidence type="ECO:0000256" key="3">
    <source>
        <dbReference type="ARBA" id="ARBA00023315"/>
    </source>
</evidence>
<evidence type="ECO:0000313" key="7">
    <source>
        <dbReference type="Proteomes" id="UP000010164"/>
    </source>
</evidence>
<dbReference type="PANTHER" id="PTHR10434">
    <property type="entry name" value="1-ACYL-SN-GLYCEROL-3-PHOSPHATE ACYLTRANSFERASE"/>
    <property type="match status" value="1"/>
</dbReference>
<keyword evidence="3 6" id="KW-0012">Acyltransferase</keyword>
<dbReference type="Proteomes" id="UP000010164">
    <property type="component" value="Unassembled WGS sequence"/>
</dbReference>
<name>L0WDA2_9GAMM</name>
<keyword evidence="4" id="KW-1133">Transmembrane helix</keyword>
<accession>L0WDA2</accession>
<keyword evidence="4" id="KW-0812">Transmembrane</keyword>
<reference evidence="6 7" key="1">
    <citation type="journal article" date="2012" name="J. Bacteriol.">
        <title>Genome Sequence of the Alkane-Degrading Bacterium Alcanivorax hongdengensis Type Strain A-11-3.</title>
        <authorList>
            <person name="Lai Q."/>
            <person name="Shao Z."/>
        </authorList>
    </citation>
    <scope>NUCLEOTIDE SEQUENCE [LARGE SCALE GENOMIC DNA]</scope>
    <source>
        <strain evidence="6 7">A-11-3</strain>
    </source>
</reference>
<evidence type="ECO:0000313" key="6">
    <source>
        <dbReference type="EMBL" id="EKF73750.1"/>
    </source>
</evidence>
<dbReference type="OrthoDB" id="9812274at2"/>
<dbReference type="STRING" id="1177179.A11A3_12328"/>
<dbReference type="eggNOG" id="COG0204">
    <property type="taxonomic scope" value="Bacteria"/>
</dbReference>
<dbReference type="SUPFAM" id="SSF69593">
    <property type="entry name" value="Glycerol-3-phosphate (1)-acyltransferase"/>
    <property type="match status" value="1"/>
</dbReference>
<gene>
    <name evidence="6" type="ORF">A11A3_12328</name>
</gene>
<evidence type="ECO:0000256" key="4">
    <source>
        <dbReference type="SAM" id="Phobius"/>
    </source>
</evidence>
<dbReference type="Pfam" id="PF01553">
    <property type="entry name" value="Acyltransferase"/>
    <property type="match status" value="1"/>
</dbReference>
<feature type="transmembrane region" description="Helical" evidence="4">
    <location>
        <begin position="7"/>
        <end position="30"/>
    </location>
</feature>
<sequence>MDTLKQLVRYALAIGAMVPLLGMALLVGPFSQRQAWRLVRSWNRLVLALFGIQVDVRYDGNAEALRQGGIIVGLTQQSLIDPTVGFASWDLPVKGVWNIEYALIPFVGWVSVCLGWVIIRQNPAQAKRQLGRAAAYARAGGLVYLSAEGRRSDDGGLSPYKKGPVVLAIQAQAPIHPVYIAGSRACLAPGQWKIRPGRIVIHYTDPLPTAGLGYDDREALLLRLRAVGEATHRRWSGKGGRARG</sequence>
<evidence type="ECO:0000256" key="1">
    <source>
        <dbReference type="ARBA" id="ARBA00005189"/>
    </source>
</evidence>
<dbReference type="RefSeq" id="WP_008929638.1">
    <property type="nucleotide sequence ID" value="NZ_AMRJ01000020.1"/>
</dbReference>
<feature type="domain" description="Phospholipid/glycerol acyltransferase" evidence="5">
    <location>
        <begin position="70"/>
        <end position="183"/>
    </location>
</feature>
<organism evidence="6 7">
    <name type="scientific">Alcanivorax hongdengensis A-11-3</name>
    <dbReference type="NCBI Taxonomy" id="1177179"/>
    <lineage>
        <taxon>Bacteria</taxon>
        <taxon>Pseudomonadati</taxon>
        <taxon>Pseudomonadota</taxon>
        <taxon>Gammaproteobacteria</taxon>
        <taxon>Oceanospirillales</taxon>
        <taxon>Alcanivoracaceae</taxon>
        <taxon>Alcanivorax</taxon>
    </lineage>
</organism>
<dbReference type="PANTHER" id="PTHR10434:SF11">
    <property type="entry name" value="1-ACYL-SN-GLYCEROL-3-PHOSPHATE ACYLTRANSFERASE"/>
    <property type="match status" value="1"/>
</dbReference>
<protein>
    <submittedName>
        <fullName evidence="6">1-acyl-sn-glycerol-3-phosphate acyltransferase</fullName>
    </submittedName>
</protein>
<dbReference type="SMART" id="SM00563">
    <property type="entry name" value="PlsC"/>
    <property type="match status" value="1"/>
</dbReference>